<evidence type="ECO:0000259" key="4">
    <source>
        <dbReference type="PROSITE" id="PS50995"/>
    </source>
</evidence>
<keyword evidence="1" id="KW-0805">Transcription regulation</keyword>
<dbReference type="InterPro" id="IPR036388">
    <property type="entry name" value="WH-like_DNA-bd_sf"/>
</dbReference>
<dbReference type="SMART" id="SM00347">
    <property type="entry name" value="HTH_MARR"/>
    <property type="match status" value="1"/>
</dbReference>
<accession>A0ABN2R1P9</accession>
<keyword evidence="2" id="KW-0238">DNA-binding</keyword>
<dbReference type="InterPro" id="IPR036390">
    <property type="entry name" value="WH_DNA-bd_sf"/>
</dbReference>
<dbReference type="Proteomes" id="UP001499854">
    <property type="component" value="Unassembled WGS sequence"/>
</dbReference>
<dbReference type="Gene3D" id="1.10.10.10">
    <property type="entry name" value="Winged helix-like DNA-binding domain superfamily/Winged helix DNA-binding domain"/>
    <property type="match status" value="1"/>
</dbReference>
<evidence type="ECO:0000313" key="6">
    <source>
        <dbReference type="Proteomes" id="UP001499854"/>
    </source>
</evidence>
<evidence type="ECO:0000256" key="1">
    <source>
        <dbReference type="ARBA" id="ARBA00023015"/>
    </source>
</evidence>
<evidence type="ECO:0000313" key="5">
    <source>
        <dbReference type="EMBL" id="GAA1962119.1"/>
    </source>
</evidence>
<keyword evidence="3" id="KW-0804">Transcription</keyword>
<proteinExistence type="predicted"/>
<dbReference type="InterPro" id="IPR000835">
    <property type="entry name" value="HTH_MarR-typ"/>
</dbReference>
<organism evidence="5 6">
    <name type="scientific">Catenulispora subtropica</name>
    <dbReference type="NCBI Taxonomy" id="450798"/>
    <lineage>
        <taxon>Bacteria</taxon>
        <taxon>Bacillati</taxon>
        <taxon>Actinomycetota</taxon>
        <taxon>Actinomycetes</taxon>
        <taxon>Catenulisporales</taxon>
        <taxon>Catenulisporaceae</taxon>
        <taxon>Catenulispora</taxon>
    </lineage>
</organism>
<keyword evidence="6" id="KW-1185">Reference proteome</keyword>
<dbReference type="EMBL" id="BAAAQM010000008">
    <property type="protein sequence ID" value="GAA1962119.1"/>
    <property type="molecule type" value="Genomic_DNA"/>
</dbReference>
<dbReference type="SUPFAM" id="SSF46785">
    <property type="entry name" value="Winged helix' DNA-binding domain"/>
    <property type="match status" value="1"/>
</dbReference>
<reference evidence="5 6" key="1">
    <citation type="journal article" date="2019" name="Int. J. Syst. Evol. Microbiol.">
        <title>The Global Catalogue of Microorganisms (GCM) 10K type strain sequencing project: providing services to taxonomists for standard genome sequencing and annotation.</title>
        <authorList>
            <consortium name="The Broad Institute Genomics Platform"/>
            <consortium name="The Broad Institute Genome Sequencing Center for Infectious Disease"/>
            <person name="Wu L."/>
            <person name="Ma J."/>
        </authorList>
    </citation>
    <scope>NUCLEOTIDE SEQUENCE [LARGE SCALE GENOMIC DNA]</scope>
    <source>
        <strain evidence="5 6">JCM 16013</strain>
    </source>
</reference>
<dbReference type="RefSeq" id="WP_344656548.1">
    <property type="nucleotide sequence ID" value="NZ_BAAAQM010000008.1"/>
</dbReference>
<evidence type="ECO:0000256" key="3">
    <source>
        <dbReference type="ARBA" id="ARBA00023163"/>
    </source>
</evidence>
<dbReference type="PANTHER" id="PTHR33164:SF64">
    <property type="entry name" value="TRANSCRIPTIONAL REGULATOR SLYA"/>
    <property type="match status" value="1"/>
</dbReference>
<dbReference type="InterPro" id="IPR039422">
    <property type="entry name" value="MarR/SlyA-like"/>
</dbReference>
<protein>
    <submittedName>
        <fullName evidence="5">Homoprotocatechuate degradation operon regulator HpaR</fullName>
    </submittedName>
</protein>
<evidence type="ECO:0000256" key="2">
    <source>
        <dbReference type="ARBA" id="ARBA00023125"/>
    </source>
</evidence>
<name>A0ABN2R1P9_9ACTN</name>
<feature type="domain" description="HTH marR-type" evidence="4">
    <location>
        <begin position="5"/>
        <end position="140"/>
    </location>
</feature>
<comment type="caution">
    <text evidence="5">The sequence shown here is derived from an EMBL/GenBank/DDBJ whole genome shotgun (WGS) entry which is preliminary data.</text>
</comment>
<dbReference type="PROSITE" id="PS50995">
    <property type="entry name" value="HTH_MARR_2"/>
    <property type="match status" value="1"/>
</dbReference>
<dbReference type="PANTHER" id="PTHR33164">
    <property type="entry name" value="TRANSCRIPTIONAL REGULATOR, MARR FAMILY"/>
    <property type="match status" value="1"/>
</dbReference>
<sequence>MTGSQDRLVSVLTSAQRTLSKELAERLAAEQVTVDQWRVLRLLGHPDAADGTATSELAERTQIAAPSLTRLLDGLVDRALVYRKQSLHDGRRIDLHLSDPGRRLLTRLEAIVEAHEQVLARRLGTNGLSDAIAILQRLRSADRADERAAEGADRQ</sequence>
<gene>
    <name evidence="5" type="primary">hpaR</name>
    <name evidence="5" type="ORF">GCM10009838_18680</name>
</gene>
<dbReference type="Pfam" id="PF12802">
    <property type="entry name" value="MarR_2"/>
    <property type="match status" value="1"/>
</dbReference>